<dbReference type="EMBL" id="AABL01001701">
    <property type="protein sequence ID" value="EAA17398.1"/>
    <property type="molecule type" value="Genomic_DNA"/>
</dbReference>
<protein>
    <submittedName>
        <fullName evidence="2">Uncharacterized protein</fullName>
    </submittedName>
</protein>
<keyword evidence="1" id="KW-0812">Transmembrane</keyword>
<dbReference type="PaxDb" id="73239-Q7RDP0"/>
<gene>
    <name evidence="2" type="ORF">PY05382</name>
</gene>
<evidence type="ECO:0000313" key="3">
    <source>
        <dbReference type="Proteomes" id="UP000008553"/>
    </source>
</evidence>
<feature type="transmembrane region" description="Helical" evidence="1">
    <location>
        <begin position="80"/>
        <end position="99"/>
    </location>
</feature>
<feature type="transmembrane region" description="Helical" evidence="1">
    <location>
        <begin position="24"/>
        <end position="50"/>
    </location>
</feature>
<proteinExistence type="predicted"/>
<dbReference type="InParanoid" id="Q7RDP0"/>
<organism evidence="2 3">
    <name type="scientific">Plasmodium yoelii yoelii</name>
    <dbReference type="NCBI Taxonomy" id="73239"/>
    <lineage>
        <taxon>Eukaryota</taxon>
        <taxon>Sar</taxon>
        <taxon>Alveolata</taxon>
        <taxon>Apicomplexa</taxon>
        <taxon>Aconoidasida</taxon>
        <taxon>Haemosporida</taxon>
        <taxon>Plasmodiidae</taxon>
        <taxon>Plasmodium</taxon>
        <taxon>Plasmodium (Vinckeia)</taxon>
    </lineage>
</organism>
<keyword evidence="1" id="KW-0472">Membrane</keyword>
<accession>Q7RDP0</accession>
<evidence type="ECO:0000313" key="2">
    <source>
        <dbReference type="EMBL" id="EAA17398.1"/>
    </source>
</evidence>
<name>Q7RDP0_PLAYO</name>
<evidence type="ECO:0000256" key="1">
    <source>
        <dbReference type="SAM" id="Phobius"/>
    </source>
</evidence>
<dbReference type="Proteomes" id="UP000008553">
    <property type="component" value="Unassembled WGS sequence"/>
</dbReference>
<comment type="caution">
    <text evidence="2">The sequence shown here is derived from an EMBL/GenBank/DDBJ whole genome shotgun (WGS) entry which is preliminary data.</text>
</comment>
<dbReference type="AlphaFoldDB" id="Q7RDP0"/>
<sequence length="113" mass="13263">MIVFFFIACSLDMHIFIIAKQTHYFVIFLLYFVIFCFILLFFTLFCYFLHQISINLDTGIESCPCRIYNYCFSMFAYKSFVLFLAIFGVTLILATMVAAQRATKIPVKRSPKK</sequence>
<reference evidence="2 3" key="1">
    <citation type="journal article" date="2002" name="Nature">
        <title>Genome sequence and comparative analysis of the model rodent malaria parasite Plasmodium yoelii yoelii.</title>
        <authorList>
            <person name="Carlton J.M."/>
            <person name="Angiuoli S.V."/>
            <person name="Suh B.B."/>
            <person name="Kooij T.W."/>
            <person name="Pertea M."/>
            <person name="Silva J.C."/>
            <person name="Ermolaeva M.D."/>
            <person name="Allen J.E."/>
            <person name="Selengut J.D."/>
            <person name="Koo H.L."/>
            <person name="Peterson J.D."/>
            <person name="Pop M."/>
            <person name="Kosack D.S."/>
            <person name="Shumway M.F."/>
            <person name="Bidwell S.L."/>
            <person name="Shallom S.J."/>
            <person name="van Aken S.E."/>
            <person name="Riedmuller S.B."/>
            <person name="Feldblyum T.V."/>
            <person name="Cho J.K."/>
            <person name="Quackenbush J."/>
            <person name="Sedegah M."/>
            <person name="Shoaibi A."/>
            <person name="Cummings L.M."/>
            <person name="Florens L."/>
            <person name="Yates J.R."/>
            <person name="Raine J.D."/>
            <person name="Sinden R.E."/>
            <person name="Harris M.A."/>
            <person name="Cunningham D.A."/>
            <person name="Preiser P.R."/>
            <person name="Bergman L.W."/>
            <person name="Vaidya A.B."/>
            <person name="van Lin L.H."/>
            <person name="Janse C.J."/>
            <person name="Waters A.P."/>
            <person name="Smith H.O."/>
            <person name="White O.R."/>
            <person name="Salzberg S.L."/>
            <person name="Venter J.C."/>
            <person name="Fraser C.M."/>
            <person name="Hoffman S.L."/>
            <person name="Gardner M.J."/>
            <person name="Carucci D.J."/>
        </authorList>
    </citation>
    <scope>NUCLEOTIDE SEQUENCE [LARGE SCALE GENOMIC DNA]</scope>
    <source>
        <strain evidence="2 3">17XNL</strain>
    </source>
</reference>
<keyword evidence="3" id="KW-1185">Reference proteome</keyword>
<keyword evidence="1" id="KW-1133">Transmembrane helix</keyword>